<keyword evidence="2" id="KW-1185">Reference proteome</keyword>
<organism evidence="1 2">
    <name type="scientific">Prorocentrum cordatum</name>
    <dbReference type="NCBI Taxonomy" id="2364126"/>
    <lineage>
        <taxon>Eukaryota</taxon>
        <taxon>Sar</taxon>
        <taxon>Alveolata</taxon>
        <taxon>Dinophyceae</taxon>
        <taxon>Prorocentrales</taxon>
        <taxon>Prorocentraceae</taxon>
        <taxon>Prorocentrum</taxon>
    </lineage>
</organism>
<dbReference type="EMBL" id="CAUYUJ010005866">
    <property type="protein sequence ID" value="CAK0815242.1"/>
    <property type="molecule type" value="Genomic_DNA"/>
</dbReference>
<gene>
    <name evidence="1" type="ORF">PCOR1329_LOCUS18599</name>
</gene>
<sequence length="513" mass="56343">MPAAMPSGEQIDAFFQKLEQAVPFPEAELAALAPLAVAQEWKSIGATQSVPWIWVMLCELSLVSFLTPNARITPLASFFVFSLSWMFFLHPGARHASNLLRLCRNVLRALERKSNEARAAMWTQLRLQALPNPAAKAALKERLQKLRGVSFRVGTGSLEGVGLKMSSDACRAAAGSCLVEGSQFLQWLQQELGLNKPLAREIRDASAELQNEKGADKLEERIVNKFFAVYKARAIEHVGEGSFTYHLGHPFRNYDFSSTGGGQAETGFFDVFDARVQQQGGAYLVKHEGAKKRGRLKGKHLRRALNWANVMNARGDVAFDAWNTAIDLNALKAAQLIGDFSEKLAEEMSNVIRVTLSLSLSALRREIPVDQRAFTKAFVIAMPRMQTIWLESTSLKAHGEIRDNLPAASTGEKLTAVWRMALAKALQLGRAVMSTNPRGAKKMHFVKRSALASDARRQEFEAVLSALGMGPGQCAAPTAEVADASRPQTVPALVRSAWTSEAAQEAVTTLQQW</sequence>
<accession>A0ABN9R8M3</accession>
<comment type="caution">
    <text evidence="1">The sequence shown here is derived from an EMBL/GenBank/DDBJ whole genome shotgun (WGS) entry which is preliminary data.</text>
</comment>
<dbReference type="Proteomes" id="UP001189429">
    <property type="component" value="Unassembled WGS sequence"/>
</dbReference>
<proteinExistence type="predicted"/>
<protein>
    <submittedName>
        <fullName evidence="1">Uncharacterized protein</fullName>
    </submittedName>
</protein>
<evidence type="ECO:0000313" key="2">
    <source>
        <dbReference type="Proteomes" id="UP001189429"/>
    </source>
</evidence>
<reference evidence="1" key="1">
    <citation type="submission" date="2023-10" db="EMBL/GenBank/DDBJ databases">
        <authorList>
            <person name="Chen Y."/>
            <person name="Shah S."/>
            <person name="Dougan E. K."/>
            <person name="Thang M."/>
            <person name="Chan C."/>
        </authorList>
    </citation>
    <scope>NUCLEOTIDE SEQUENCE [LARGE SCALE GENOMIC DNA]</scope>
</reference>
<evidence type="ECO:0000313" key="1">
    <source>
        <dbReference type="EMBL" id="CAK0815242.1"/>
    </source>
</evidence>
<name>A0ABN9R8M3_9DINO</name>